<name>A0A2S8FR89_9BACT</name>
<reference evidence="1 2" key="1">
    <citation type="submission" date="2018-02" db="EMBL/GenBank/DDBJ databases">
        <title>Comparative genomes isolates from brazilian mangrove.</title>
        <authorList>
            <person name="Araujo J.E."/>
            <person name="Taketani R.G."/>
            <person name="Silva M.C.P."/>
            <person name="Loureco M.V."/>
            <person name="Andreote F.D."/>
        </authorList>
    </citation>
    <scope>NUCLEOTIDE SEQUENCE [LARGE SCALE GENOMIC DNA]</scope>
    <source>
        <strain evidence="1 2">Hex-1 MGV</strain>
    </source>
</reference>
<sequence length="65" mass="7202">MHPTAPILGNEPVSLIHFDDVVLTSLRETRSVIESNSEPTIVISARCDLLKDELRDLYAQLLAAN</sequence>
<gene>
    <name evidence="1" type="ORF">C5Y83_14405</name>
</gene>
<dbReference type="Proteomes" id="UP000238322">
    <property type="component" value="Unassembled WGS sequence"/>
</dbReference>
<dbReference type="RefSeq" id="WP_105330423.1">
    <property type="nucleotide sequence ID" value="NZ_PUHY01000010.1"/>
</dbReference>
<dbReference type="AlphaFoldDB" id="A0A2S8FR89"/>
<dbReference type="EMBL" id="PUHY01000010">
    <property type="protein sequence ID" value="PQO34693.1"/>
    <property type="molecule type" value="Genomic_DNA"/>
</dbReference>
<accession>A0A2S8FR89</accession>
<organism evidence="1 2">
    <name type="scientific">Blastopirellula marina</name>
    <dbReference type="NCBI Taxonomy" id="124"/>
    <lineage>
        <taxon>Bacteria</taxon>
        <taxon>Pseudomonadati</taxon>
        <taxon>Planctomycetota</taxon>
        <taxon>Planctomycetia</taxon>
        <taxon>Pirellulales</taxon>
        <taxon>Pirellulaceae</taxon>
        <taxon>Blastopirellula</taxon>
    </lineage>
</organism>
<protein>
    <submittedName>
        <fullName evidence="1">Uncharacterized protein</fullName>
    </submittedName>
</protein>
<comment type="caution">
    <text evidence="1">The sequence shown here is derived from an EMBL/GenBank/DDBJ whole genome shotgun (WGS) entry which is preliminary data.</text>
</comment>
<proteinExistence type="predicted"/>
<evidence type="ECO:0000313" key="2">
    <source>
        <dbReference type="Proteomes" id="UP000238322"/>
    </source>
</evidence>
<dbReference type="OrthoDB" id="288306at2"/>
<evidence type="ECO:0000313" key="1">
    <source>
        <dbReference type="EMBL" id="PQO34693.1"/>
    </source>
</evidence>